<reference evidence="5" key="1">
    <citation type="submission" date="2015-11" db="EMBL/GenBank/DDBJ databases">
        <title>Complete genome sequence of a polyethylene glycol-degrading strain Sphingopyxis terrae strain 203-1 (NBRC 15098).</title>
        <authorList>
            <person name="Yoshiyuki O."/>
            <person name="Shouta N."/>
            <person name="Nagata Y."/>
            <person name="Numata M."/>
            <person name="Tsuchikane K."/>
            <person name="Hosoyama A."/>
            <person name="Yamazoe A."/>
            <person name="Tsuda M."/>
            <person name="Fujita N."/>
            <person name="Kawai F."/>
        </authorList>
    </citation>
    <scope>NUCLEOTIDE SEQUENCE [LARGE SCALE GENOMIC DNA]</scope>
    <source>
        <strain evidence="5">203-1</strain>
    </source>
</reference>
<dbReference type="PANTHER" id="PTHR10204">
    <property type="entry name" value="NAD P H OXIDOREDUCTASE-RELATED"/>
    <property type="match status" value="1"/>
</dbReference>
<keyword evidence="2" id="KW-0560">Oxidoreductase</keyword>
<reference evidence="4 5" key="2">
    <citation type="journal article" date="2016" name="Genome Announc.">
        <title>Complete Genome Sequence of Sphingopyxis terrae Strain 203-1 (NBRC 111660), a Polyethylene Glycol Degrader.</title>
        <authorList>
            <person name="Ohtsubo Y."/>
            <person name="Nonoyama S."/>
            <person name="Nagata Y."/>
            <person name="Numata M."/>
            <person name="Tsuchikane K."/>
            <person name="Hosoyama A."/>
            <person name="Yamazoe A."/>
            <person name="Tsuda M."/>
            <person name="Fujita N."/>
            <person name="Kawai F."/>
        </authorList>
    </citation>
    <scope>NUCLEOTIDE SEQUENCE [LARGE SCALE GENOMIC DNA]</scope>
    <source>
        <strain evidence="4 5">203-1</strain>
    </source>
</reference>
<dbReference type="PANTHER" id="PTHR10204:SF34">
    <property type="entry name" value="NAD(P)H DEHYDROGENASE [QUINONE] 1 ISOFORM 1"/>
    <property type="match status" value="1"/>
</dbReference>
<dbReference type="InterPro" id="IPR003680">
    <property type="entry name" value="Flavodoxin_fold"/>
</dbReference>
<dbReference type="InterPro" id="IPR051545">
    <property type="entry name" value="NAD(P)H_dehydrogenase_qn"/>
</dbReference>
<dbReference type="Gene3D" id="3.40.50.360">
    <property type="match status" value="1"/>
</dbReference>
<dbReference type="STRING" id="1219058.AOA14_07305"/>
<protein>
    <submittedName>
        <fullName evidence="4">Dehydrogenase</fullName>
    </submittedName>
</protein>
<dbReference type="RefSeq" id="WP_062901304.1">
    <property type="nucleotide sequence ID" value="NZ_CP013342.1"/>
</dbReference>
<organism evidence="4 5">
    <name type="scientific">Sphingopyxis terrae subsp. terrae NBRC 15098</name>
    <dbReference type="NCBI Taxonomy" id="1219058"/>
    <lineage>
        <taxon>Bacteria</taxon>
        <taxon>Pseudomonadati</taxon>
        <taxon>Pseudomonadota</taxon>
        <taxon>Alphaproteobacteria</taxon>
        <taxon>Sphingomonadales</taxon>
        <taxon>Sphingomonadaceae</taxon>
        <taxon>Sphingopyxis</taxon>
    </lineage>
</organism>
<dbReference type="KEGG" id="ster:AOA14_07305"/>
<dbReference type="GO" id="GO:0005829">
    <property type="term" value="C:cytosol"/>
    <property type="evidence" value="ECO:0007669"/>
    <property type="project" value="TreeGrafter"/>
</dbReference>
<name>A0A142VX68_9SPHN</name>
<evidence type="ECO:0000256" key="2">
    <source>
        <dbReference type="ARBA" id="ARBA00023002"/>
    </source>
</evidence>
<gene>
    <name evidence="4" type="ORF">AOA14_07305</name>
</gene>
<dbReference type="Pfam" id="PF02525">
    <property type="entry name" value="Flavodoxin_2"/>
    <property type="match status" value="1"/>
</dbReference>
<dbReference type="AlphaFoldDB" id="A0A142VX68"/>
<evidence type="ECO:0000259" key="3">
    <source>
        <dbReference type="Pfam" id="PF02525"/>
    </source>
</evidence>
<dbReference type="SUPFAM" id="SSF52218">
    <property type="entry name" value="Flavoproteins"/>
    <property type="match status" value="1"/>
</dbReference>
<dbReference type="EMBL" id="CP013342">
    <property type="protein sequence ID" value="AMU94413.1"/>
    <property type="molecule type" value="Genomic_DNA"/>
</dbReference>
<dbReference type="GO" id="GO:0003955">
    <property type="term" value="F:NAD(P)H dehydrogenase (quinone) activity"/>
    <property type="evidence" value="ECO:0007669"/>
    <property type="project" value="TreeGrafter"/>
</dbReference>
<sequence>MTVRRILIVDGHPDPDRGRFVHALADRYAEGAEAGGHAVRRIDIATMAIDPLTSRHVWEEGSPSPAIAAAQADIVWAEHILLLYPLWLGDIPALFKAFFEQVMRPGFAFRYREGGLPEKKLKGRTAHVVVTMGMPALLYRTFYGAHSLKSLERNILKFVGITPVCRSVIGNVEGDEDIRAFWLKRLTASGRAGR</sequence>
<accession>A0A142VX68</accession>
<evidence type="ECO:0000313" key="4">
    <source>
        <dbReference type="EMBL" id="AMU94413.1"/>
    </source>
</evidence>
<evidence type="ECO:0000256" key="1">
    <source>
        <dbReference type="ARBA" id="ARBA00006252"/>
    </source>
</evidence>
<dbReference type="InterPro" id="IPR029039">
    <property type="entry name" value="Flavoprotein-like_sf"/>
</dbReference>
<evidence type="ECO:0000313" key="5">
    <source>
        <dbReference type="Proteomes" id="UP000076234"/>
    </source>
</evidence>
<comment type="similarity">
    <text evidence="1">Belongs to the NAD(P)H dehydrogenase (quinone) family.</text>
</comment>
<proteinExistence type="inferred from homology"/>
<feature type="domain" description="Flavodoxin-like fold" evidence="3">
    <location>
        <begin position="5"/>
        <end position="175"/>
    </location>
</feature>
<dbReference type="Proteomes" id="UP000076234">
    <property type="component" value="Chromosome"/>
</dbReference>